<dbReference type="Proteomes" id="UP000198415">
    <property type="component" value="Unassembled WGS sequence"/>
</dbReference>
<proteinExistence type="predicted"/>
<sequence length="96" mass="10598">MDRSTEPGEEQASPVLPFGASATTASGWSASAGPGAPQPGRRMRPRRQTVTLIFVMALLAAFGLTMTVLYVSASDDLEYQIERTDYYQEQYWNCDD</sequence>
<dbReference type="RefSeq" id="WP_089299072.1">
    <property type="nucleotide sequence ID" value="NZ_BOMU01000129.1"/>
</dbReference>
<evidence type="ECO:0000256" key="1">
    <source>
        <dbReference type="SAM" id="MobiDB-lite"/>
    </source>
</evidence>
<keyword evidence="2" id="KW-1133">Transmembrane helix</keyword>
<keyword evidence="2" id="KW-0472">Membrane</keyword>
<evidence type="ECO:0000256" key="2">
    <source>
        <dbReference type="SAM" id="Phobius"/>
    </source>
</evidence>
<gene>
    <name evidence="3" type="ORF">SAMN06264365_13738</name>
</gene>
<feature type="compositionally biased region" description="Low complexity" evidence="1">
    <location>
        <begin position="19"/>
        <end position="40"/>
    </location>
</feature>
<dbReference type="AlphaFoldDB" id="A0A239JSN5"/>
<dbReference type="EMBL" id="FZNR01000037">
    <property type="protein sequence ID" value="SNT08458.1"/>
    <property type="molecule type" value="Genomic_DNA"/>
</dbReference>
<reference evidence="3 4" key="1">
    <citation type="submission" date="2017-06" db="EMBL/GenBank/DDBJ databases">
        <authorList>
            <person name="Kim H.J."/>
            <person name="Triplett B.A."/>
        </authorList>
    </citation>
    <scope>NUCLEOTIDE SEQUENCE [LARGE SCALE GENOMIC DNA]</scope>
    <source>
        <strain evidence="3 4">DSM 43151</strain>
    </source>
</reference>
<feature type="transmembrane region" description="Helical" evidence="2">
    <location>
        <begin position="50"/>
        <end position="73"/>
    </location>
</feature>
<keyword evidence="4" id="KW-1185">Reference proteome</keyword>
<organism evidence="3 4">
    <name type="scientific">Actinoplanes regularis</name>
    <dbReference type="NCBI Taxonomy" id="52697"/>
    <lineage>
        <taxon>Bacteria</taxon>
        <taxon>Bacillati</taxon>
        <taxon>Actinomycetota</taxon>
        <taxon>Actinomycetes</taxon>
        <taxon>Micromonosporales</taxon>
        <taxon>Micromonosporaceae</taxon>
        <taxon>Actinoplanes</taxon>
    </lineage>
</organism>
<evidence type="ECO:0000313" key="4">
    <source>
        <dbReference type="Proteomes" id="UP000198415"/>
    </source>
</evidence>
<name>A0A239JSN5_9ACTN</name>
<protein>
    <submittedName>
        <fullName evidence="3">Uncharacterized protein</fullName>
    </submittedName>
</protein>
<keyword evidence="2" id="KW-0812">Transmembrane</keyword>
<evidence type="ECO:0000313" key="3">
    <source>
        <dbReference type="EMBL" id="SNT08458.1"/>
    </source>
</evidence>
<accession>A0A239JSN5</accession>
<feature type="region of interest" description="Disordered" evidence="1">
    <location>
        <begin position="1"/>
        <end position="44"/>
    </location>
</feature>